<evidence type="ECO:0000313" key="2">
    <source>
        <dbReference type="Proteomes" id="UP000282321"/>
    </source>
</evidence>
<proteinExistence type="predicted"/>
<protein>
    <submittedName>
        <fullName evidence="1">Uncharacterized protein</fullName>
    </submittedName>
</protein>
<accession>A0A660S7X0</accession>
<comment type="caution">
    <text evidence="1">The sequence shown here is derived from an EMBL/GenBank/DDBJ whole genome shotgun (WGS) entry which is preliminary data.</text>
</comment>
<dbReference type="Proteomes" id="UP000282321">
    <property type="component" value="Unassembled WGS sequence"/>
</dbReference>
<gene>
    <name evidence="1" type="ORF">DRP44_04955</name>
</gene>
<dbReference type="EMBL" id="QNBC01000058">
    <property type="protein sequence ID" value="RKX66052.1"/>
    <property type="molecule type" value="Genomic_DNA"/>
</dbReference>
<dbReference type="AlphaFoldDB" id="A0A660S7X0"/>
<sequence length="109" mass="12620">MNFFKNLFGDEIRSDAVSIDEIPEQVRNEIIDKIATEIVDRRLTAPALLFGETIKPINRIAGQLSIFFEPLIQTVFPVKYYREATIVLSDRVYFEKLLTKIEELSQKTP</sequence>
<name>A0A660S7X0_UNCT6</name>
<reference evidence="1 2" key="1">
    <citation type="submission" date="2018-06" db="EMBL/GenBank/DDBJ databases">
        <title>Extensive metabolic versatility and redundancy in microbially diverse, dynamic hydrothermal sediments.</title>
        <authorList>
            <person name="Dombrowski N."/>
            <person name="Teske A."/>
            <person name="Baker B.J."/>
        </authorList>
    </citation>
    <scope>NUCLEOTIDE SEQUENCE [LARGE SCALE GENOMIC DNA]</scope>
    <source>
        <strain evidence="1">B35_G9</strain>
    </source>
</reference>
<organism evidence="1 2">
    <name type="scientific">candidate division TA06 bacterium</name>
    <dbReference type="NCBI Taxonomy" id="2250710"/>
    <lineage>
        <taxon>Bacteria</taxon>
        <taxon>Bacteria division TA06</taxon>
    </lineage>
</organism>
<evidence type="ECO:0000313" key="1">
    <source>
        <dbReference type="EMBL" id="RKX66052.1"/>
    </source>
</evidence>